<evidence type="ECO:0000256" key="3">
    <source>
        <dbReference type="ARBA" id="ARBA00012621"/>
    </source>
</evidence>
<evidence type="ECO:0000256" key="2">
    <source>
        <dbReference type="ARBA" id="ARBA00004713"/>
    </source>
</evidence>
<gene>
    <name evidence="11" type="ORF">GXW78_24410</name>
</gene>
<keyword evidence="5 8" id="KW-0808">Transferase</keyword>
<keyword evidence="12" id="KW-1185">Reference proteome</keyword>
<evidence type="ECO:0000256" key="9">
    <source>
        <dbReference type="SAM" id="MobiDB-lite"/>
    </source>
</evidence>
<dbReference type="InterPro" id="IPR007507">
    <property type="entry name" value="Glycos_transf_N"/>
</dbReference>
<reference evidence="12" key="1">
    <citation type="journal article" date="2021" name="Syst. Appl. Microbiol.">
        <title>Roseomonas hellenica sp. nov., isolated from roots of wild-growing Alkanna tinctoria.</title>
        <authorList>
            <person name="Rat A."/>
            <person name="Naranjo H.D."/>
            <person name="Lebbe L."/>
            <person name="Cnockaert M."/>
            <person name="Krigas N."/>
            <person name="Grigoriadou K."/>
            <person name="Maloupa E."/>
            <person name="Willems A."/>
        </authorList>
    </citation>
    <scope>NUCLEOTIDE SEQUENCE [LARGE SCALE GENOMIC DNA]</scope>
    <source>
        <strain evidence="12">LMG 31159</strain>
    </source>
</reference>
<evidence type="ECO:0000259" key="10">
    <source>
        <dbReference type="Pfam" id="PF04413"/>
    </source>
</evidence>
<comment type="pathway">
    <text evidence="2 8">Bacterial outer membrane biogenesis; LPS core biosynthesis.</text>
</comment>
<dbReference type="GO" id="GO:0016740">
    <property type="term" value="F:transferase activity"/>
    <property type="evidence" value="ECO:0007669"/>
    <property type="project" value="UniProtKB-KW"/>
</dbReference>
<comment type="function">
    <text evidence="1 8">Involved in lipopolysaccharide (LPS) biosynthesis. Catalyzes the transfer of 3-deoxy-D-manno-octulosonate (Kdo) residue(s) from CMP-Kdo to lipid IV(A), the tetraacyldisaccharide-1,4'-bisphosphate precursor of lipid A.</text>
</comment>
<protein>
    <recommendedName>
        <fullName evidence="4 8">3-deoxy-D-manno-octulosonic acid transferase</fullName>
        <shortName evidence="8">Kdo transferase</shortName>
        <ecNumber evidence="3 8">2.4.99.12</ecNumber>
    </recommendedName>
    <alternativeName>
        <fullName evidence="6 8">Lipid IV(A) 3-deoxy-D-manno-octulosonic acid transferase</fullName>
    </alternativeName>
</protein>
<keyword evidence="8" id="KW-1003">Cell membrane</keyword>
<dbReference type="RefSeq" id="WP_211871528.1">
    <property type="nucleotide sequence ID" value="NZ_JAAEDI010000034.1"/>
</dbReference>
<evidence type="ECO:0000256" key="7">
    <source>
        <dbReference type="ARBA" id="ARBA00049183"/>
    </source>
</evidence>
<dbReference type="PANTHER" id="PTHR42755">
    <property type="entry name" value="3-DEOXY-MANNO-OCTULOSONATE CYTIDYLYLTRANSFERASE"/>
    <property type="match status" value="1"/>
</dbReference>
<dbReference type="InterPro" id="IPR038107">
    <property type="entry name" value="Glycos_transf_N_sf"/>
</dbReference>
<sequence length="457" mass="47585">MTPLACAWHWAATSAAPLLPAYLRRRVRRGKEIAERLPERFGLGAARPDGRLLWLHAASVGETLSILPLIDALAAAAPRLSFLVTTGTVTSATLLARRLAPALAGRVSHRFIPLDVPGWVARFLDGWRPDAGVFVESELWPNLIGAAAGRGVPLALVNGRMSEVSARWWARAPGLARRVFAPFALVLAQTEADSTRFRALGARAESWGNLKYAAPPLPVDAAELGRLRALVAGRPVWLAASTHPGEEAIALAAHRRMASAHPGLLTVIVPRHPERGAEIAALAQGLRLARRGLAEDPAADTGVLLADTLGELGLFYRLADAAFVGGSLVPHGGQNPLEPARLGCPVLLGPNAWNFAEIVARLEDAGGLARVVPGPDPAAALAEAVSAMLTSPDRGRAQAEAAAGVAAEEAGLPQRIAAALLPLLSLRDEAGAGTPGPDMAGSVIAGPPATGIVDDRN</sequence>
<dbReference type="InterPro" id="IPR039901">
    <property type="entry name" value="Kdotransferase"/>
</dbReference>
<comment type="subcellular location">
    <subcellularLocation>
        <location evidence="8">Cell membrane</location>
    </subcellularLocation>
</comment>
<dbReference type="Gene3D" id="3.40.50.11720">
    <property type="entry name" value="3-Deoxy-D-manno-octulosonic-acid transferase, N-terminal domain"/>
    <property type="match status" value="1"/>
</dbReference>
<feature type="domain" description="3-deoxy-D-manno-octulosonic-acid transferase N-terminal" evidence="10">
    <location>
        <begin position="35"/>
        <end position="213"/>
    </location>
</feature>
<comment type="caution">
    <text evidence="11">The sequence shown here is derived from an EMBL/GenBank/DDBJ whole genome shotgun (WGS) entry which is preliminary data.</text>
</comment>
<dbReference type="PANTHER" id="PTHR42755:SF1">
    <property type="entry name" value="3-DEOXY-D-MANNO-OCTULOSONIC ACID TRANSFERASE, MITOCHONDRIAL-RELATED"/>
    <property type="match status" value="1"/>
</dbReference>
<organism evidence="11 12">
    <name type="scientific">Neoroseomonas terrae</name>
    <dbReference type="NCBI Taxonomy" id="424799"/>
    <lineage>
        <taxon>Bacteria</taxon>
        <taxon>Pseudomonadati</taxon>
        <taxon>Pseudomonadota</taxon>
        <taxon>Alphaproteobacteria</taxon>
        <taxon>Acetobacterales</taxon>
        <taxon>Acetobacteraceae</taxon>
        <taxon>Neoroseomonas</taxon>
    </lineage>
</organism>
<keyword evidence="8" id="KW-0472">Membrane</keyword>
<dbReference type="Proteomes" id="UP000698752">
    <property type="component" value="Unassembled WGS sequence"/>
</dbReference>
<evidence type="ECO:0000256" key="4">
    <source>
        <dbReference type="ARBA" id="ARBA00019077"/>
    </source>
</evidence>
<name>A0ABS5EP95_9PROT</name>
<proteinExistence type="inferred from homology"/>
<evidence type="ECO:0000256" key="5">
    <source>
        <dbReference type="ARBA" id="ARBA00022679"/>
    </source>
</evidence>
<evidence type="ECO:0000313" key="12">
    <source>
        <dbReference type="Proteomes" id="UP000698752"/>
    </source>
</evidence>
<comment type="similarity">
    <text evidence="8">Belongs to the glycosyltransferase group 1 family.</text>
</comment>
<keyword evidence="8" id="KW-0448">Lipopolysaccharide biosynthesis</keyword>
<accession>A0ABS5EP95</accession>
<evidence type="ECO:0000256" key="6">
    <source>
        <dbReference type="ARBA" id="ARBA00031445"/>
    </source>
</evidence>
<comment type="catalytic activity">
    <reaction evidence="7 8">
        <text>lipid IVA (E. coli) + CMP-3-deoxy-beta-D-manno-octulosonate = alpha-Kdo-(2-&gt;6)-lipid IVA (E. coli) + CMP + H(+)</text>
        <dbReference type="Rhea" id="RHEA:28066"/>
        <dbReference type="ChEBI" id="CHEBI:15378"/>
        <dbReference type="ChEBI" id="CHEBI:58603"/>
        <dbReference type="ChEBI" id="CHEBI:60364"/>
        <dbReference type="ChEBI" id="CHEBI:60377"/>
        <dbReference type="ChEBI" id="CHEBI:85987"/>
        <dbReference type="EC" id="2.4.99.12"/>
    </reaction>
</comment>
<dbReference type="SUPFAM" id="SSF53756">
    <property type="entry name" value="UDP-Glycosyltransferase/glycogen phosphorylase"/>
    <property type="match status" value="1"/>
</dbReference>
<dbReference type="EMBL" id="JAAEDI010000034">
    <property type="protein sequence ID" value="MBR0652822.1"/>
    <property type="molecule type" value="Genomic_DNA"/>
</dbReference>
<dbReference type="EC" id="2.4.99.12" evidence="3 8"/>
<evidence type="ECO:0000256" key="8">
    <source>
        <dbReference type="RuleBase" id="RU365103"/>
    </source>
</evidence>
<dbReference type="Pfam" id="PF04413">
    <property type="entry name" value="Glycos_transf_N"/>
    <property type="match status" value="1"/>
</dbReference>
<feature type="region of interest" description="Disordered" evidence="9">
    <location>
        <begin position="432"/>
        <end position="457"/>
    </location>
</feature>
<evidence type="ECO:0000313" key="11">
    <source>
        <dbReference type="EMBL" id="MBR0652822.1"/>
    </source>
</evidence>
<evidence type="ECO:0000256" key="1">
    <source>
        <dbReference type="ARBA" id="ARBA00003394"/>
    </source>
</evidence>
<dbReference type="Gene3D" id="3.40.50.2000">
    <property type="entry name" value="Glycogen Phosphorylase B"/>
    <property type="match status" value="1"/>
</dbReference>